<feature type="region of interest" description="Disordered" evidence="1">
    <location>
        <begin position="411"/>
        <end position="436"/>
    </location>
</feature>
<organism evidence="3 4">
    <name type="scientific">Rhodanobacter panaciterrae</name>
    <dbReference type="NCBI Taxonomy" id="490572"/>
    <lineage>
        <taxon>Bacteria</taxon>
        <taxon>Pseudomonadati</taxon>
        <taxon>Pseudomonadota</taxon>
        <taxon>Gammaproteobacteria</taxon>
        <taxon>Lysobacterales</taxon>
        <taxon>Rhodanobacteraceae</taxon>
        <taxon>Rhodanobacter</taxon>
    </lineage>
</organism>
<dbReference type="RefSeq" id="WP_189441122.1">
    <property type="nucleotide sequence ID" value="NZ_BMXT01000002.1"/>
</dbReference>
<reference evidence="4" key="1">
    <citation type="journal article" date="2019" name="Int. J. Syst. Evol. Microbiol.">
        <title>The Global Catalogue of Microorganisms (GCM) 10K type strain sequencing project: providing services to taxonomists for standard genome sequencing and annotation.</title>
        <authorList>
            <consortium name="The Broad Institute Genomics Platform"/>
            <consortium name="The Broad Institute Genome Sequencing Center for Infectious Disease"/>
            <person name="Wu L."/>
            <person name="Ma J."/>
        </authorList>
    </citation>
    <scope>NUCLEOTIDE SEQUENCE [LARGE SCALE GENOMIC DNA]</scope>
    <source>
        <strain evidence="4">KCTC 22232</strain>
    </source>
</reference>
<accession>A0ABQ2ZZ34</accession>
<feature type="domain" description="X-Tfes XVIPCD" evidence="2">
    <location>
        <begin position="428"/>
        <end position="526"/>
    </location>
</feature>
<evidence type="ECO:0000259" key="2">
    <source>
        <dbReference type="Pfam" id="PF20410"/>
    </source>
</evidence>
<dbReference type="InterPro" id="IPR046519">
    <property type="entry name" value="X-Tfes_XVIPCD"/>
</dbReference>
<dbReference type="Proteomes" id="UP000621898">
    <property type="component" value="Unassembled WGS sequence"/>
</dbReference>
<evidence type="ECO:0000313" key="4">
    <source>
        <dbReference type="Proteomes" id="UP000621898"/>
    </source>
</evidence>
<dbReference type="Pfam" id="PF20410">
    <property type="entry name" value="X-Tfes_XVIPCD"/>
    <property type="match status" value="1"/>
</dbReference>
<dbReference type="SUPFAM" id="SSF53474">
    <property type="entry name" value="alpha/beta-Hydrolases"/>
    <property type="match status" value="1"/>
</dbReference>
<evidence type="ECO:0000313" key="3">
    <source>
        <dbReference type="EMBL" id="GGY27197.1"/>
    </source>
</evidence>
<dbReference type="InterPro" id="IPR029058">
    <property type="entry name" value="AB_hydrolase_fold"/>
</dbReference>
<gene>
    <name evidence="3" type="ORF">GCM10008098_20330</name>
</gene>
<sequence length="558" mass="60148">MSISSSDYALLSQDSYHDHQLKDKITLGGVQYEIQDHVDNPRTGYQGTAYKRLDTGEVVIAHRGTEFDREPVHDGGIDAGMVLAGVNAQTPDAMAFTRKVLEEAKVDSERSGRPLSVTVTGHSLGGTLAEITAYECGLHGETFNAYGAASLLQGIPRGGHQVIDHVRAGDVVSAASPHFGEEHIYAAQQDINTLSKAGYRDDGGLLTPRAPLKAIDFGAHAIDNFVPESKALGHSIISPESEAQYRAHHGMIDRYRSDIMDLRTGLSASWEIPKLAAENGMALGRAASHEITQGVHAVEHGAQYVAHEAVQGVHAIERGAHAVARTAQSVAHTAHDNVLKGARATEHIVSQSVHTVEHTAKAVARTVGENISHGVRTTEHAVSQGIHAAEHAAQSLARDASKAFDTLRHPGSWFDDRPAPAAAPVRLDHTTHPDHPLYQQTRDAVHRLDAEHHRTPDQHSDNLAASLVVAARRDGMQAVNHVVLSNDAARTFAVQGDLKSSFKQITHVETVQASNTSIEQSSAAWQRAMQQKQPDPTHAPQMTQEQRTQQSSHPATGP</sequence>
<keyword evidence="4" id="KW-1185">Reference proteome</keyword>
<dbReference type="Pfam" id="PF26363">
    <property type="entry name" value="Phospholipase-like"/>
    <property type="match status" value="1"/>
</dbReference>
<comment type="caution">
    <text evidence="3">The sequence shown here is derived from an EMBL/GenBank/DDBJ whole genome shotgun (WGS) entry which is preliminary data.</text>
</comment>
<dbReference type="EMBL" id="BMXT01000002">
    <property type="protein sequence ID" value="GGY27197.1"/>
    <property type="molecule type" value="Genomic_DNA"/>
</dbReference>
<feature type="compositionally biased region" description="Basic and acidic residues" evidence="1">
    <location>
        <begin position="426"/>
        <end position="435"/>
    </location>
</feature>
<proteinExistence type="predicted"/>
<evidence type="ECO:0000256" key="1">
    <source>
        <dbReference type="SAM" id="MobiDB-lite"/>
    </source>
</evidence>
<name>A0ABQ2ZZ34_9GAMM</name>
<protein>
    <recommendedName>
        <fullName evidence="2">X-Tfes XVIPCD domain-containing protein</fullName>
    </recommendedName>
</protein>
<feature type="region of interest" description="Disordered" evidence="1">
    <location>
        <begin position="519"/>
        <end position="558"/>
    </location>
</feature>
<dbReference type="Gene3D" id="3.40.50.1820">
    <property type="entry name" value="alpha/beta hydrolase"/>
    <property type="match status" value="1"/>
</dbReference>